<name>A0ABW2Y8K6_9GAMM</name>
<sequence>MKILVALIASGFAFSANACTPQIHVWVPGTPPPHTVVEGLVTGDIRSGVWERTIHVQPRMSLRGKWKTDLDVQVPCGADSPRLGDDVLVVKLAHDSKTWILIPPWQEDEFRAFLRETKRSRKDRDTQVLSPR</sequence>
<evidence type="ECO:0000256" key="1">
    <source>
        <dbReference type="SAM" id="SignalP"/>
    </source>
</evidence>
<organism evidence="2 3">
    <name type="scientific">Lysobacter brunescens</name>
    <dbReference type="NCBI Taxonomy" id="262323"/>
    <lineage>
        <taxon>Bacteria</taxon>
        <taxon>Pseudomonadati</taxon>
        <taxon>Pseudomonadota</taxon>
        <taxon>Gammaproteobacteria</taxon>
        <taxon>Lysobacterales</taxon>
        <taxon>Lysobacteraceae</taxon>
        <taxon>Lysobacter</taxon>
    </lineage>
</organism>
<proteinExistence type="predicted"/>
<evidence type="ECO:0000313" key="2">
    <source>
        <dbReference type="EMBL" id="MFD0724885.1"/>
    </source>
</evidence>
<gene>
    <name evidence="2" type="ORF">ACFQ0E_04650</name>
</gene>
<dbReference type="EMBL" id="JBHTIF010000001">
    <property type="protein sequence ID" value="MFD0724885.1"/>
    <property type="molecule type" value="Genomic_DNA"/>
</dbReference>
<feature type="signal peptide" evidence="1">
    <location>
        <begin position="1"/>
        <end position="18"/>
    </location>
</feature>
<keyword evidence="1" id="KW-0732">Signal</keyword>
<feature type="chain" id="PRO_5045889836" evidence="1">
    <location>
        <begin position="19"/>
        <end position="132"/>
    </location>
</feature>
<evidence type="ECO:0000313" key="3">
    <source>
        <dbReference type="Proteomes" id="UP001597110"/>
    </source>
</evidence>
<protein>
    <submittedName>
        <fullName evidence="2">Uncharacterized protein</fullName>
    </submittedName>
</protein>
<reference evidence="3" key="1">
    <citation type="journal article" date="2019" name="Int. J. Syst. Evol. Microbiol.">
        <title>The Global Catalogue of Microorganisms (GCM) 10K type strain sequencing project: providing services to taxonomists for standard genome sequencing and annotation.</title>
        <authorList>
            <consortium name="The Broad Institute Genomics Platform"/>
            <consortium name="The Broad Institute Genome Sequencing Center for Infectious Disease"/>
            <person name="Wu L."/>
            <person name="Ma J."/>
        </authorList>
    </citation>
    <scope>NUCLEOTIDE SEQUENCE [LARGE SCALE GENOMIC DNA]</scope>
    <source>
        <strain evidence="3">CCUG 55585</strain>
    </source>
</reference>
<dbReference type="RefSeq" id="WP_386822519.1">
    <property type="nucleotide sequence ID" value="NZ_JBHTIF010000001.1"/>
</dbReference>
<dbReference type="Proteomes" id="UP001597110">
    <property type="component" value="Unassembled WGS sequence"/>
</dbReference>
<comment type="caution">
    <text evidence="2">The sequence shown here is derived from an EMBL/GenBank/DDBJ whole genome shotgun (WGS) entry which is preliminary data.</text>
</comment>
<accession>A0ABW2Y8K6</accession>
<keyword evidence="3" id="KW-1185">Reference proteome</keyword>